<feature type="compositionally biased region" description="Basic and acidic residues" evidence="1">
    <location>
        <begin position="160"/>
        <end position="193"/>
    </location>
</feature>
<dbReference type="EMBL" id="CP056070">
    <property type="protein sequence ID" value="UKK01047.2"/>
    <property type="molecule type" value="Genomic_DNA"/>
</dbReference>
<feature type="region of interest" description="Disordered" evidence="1">
    <location>
        <begin position="91"/>
        <end position="201"/>
    </location>
</feature>
<dbReference type="SMART" id="SM01273">
    <property type="entry name" value="Mago-bind"/>
    <property type="match status" value="1"/>
</dbReference>
<dbReference type="InterPro" id="IPR015362">
    <property type="entry name" value="WIBG_mago-bd"/>
</dbReference>
<dbReference type="PANTHER" id="PTHR22959:SF0">
    <property type="entry name" value="PARTNER OF Y14 AND MAGO"/>
    <property type="match status" value="1"/>
</dbReference>
<dbReference type="Pfam" id="PF09282">
    <property type="entry name" value="Mago-bind"/>
    <property type="match status" value="1"/>
</dbReference>
<dbReference type="PANTHER" id="PTHR22959">
    <property type="entry name" value="PYM PROTEIN"/>
    <property type="match status" value="1"/>
</dbReference>
<proteinExistence type="predicted"/>
<sequence>MEKELIKSFESMDIKKSTVQKSRFGESYVVDNSTGTKYIMPTKRADGTLRKEIKIRPGYVPPEERQVYIPVHKRQGNQKPSEKTVVLNDLMKRKLDVPSKPLKNVKSVNTEPKPVKPYAKNMQFKNKYRGPKQKPKADLSKSGSNASKLESNSSSTETNDANKVDKATKPEGENVLKDNETSQKEDIDLNDKKFKNRFVMN</sequence>
<dbReference type="AlphaFoldDB" id="A0A976MAT8"/>
<dbReference type="GO" id="GO:0003723">
    <property type="term" value="F:RNA binding"/>
    <property type="evidence" value="ECO:0007669"/>
    <property type="project" value="TreeGrafter"/>
</dbReference>
<dbReference type="SUPFAM" id="SSF101931">
    <property type="entry name" value="Pym (Within the bgcn gene intron protein, WIBG), N-terminal domain"/>
    <property type="match status" value="1"/>
</dbReference>
<dbReference type="GO" id="GO:0005737">
    <property type="term" value="C:cytoplasm"/>
    <property type="evidence" value="ECO:0007669"/>
    <property type="project" value="TreeGrafter"/>
</dbReference>
<evidence type="ECO:0000259" key="2">
    <source>
        <dbReference type="SMART" id="SM01273"/>
    </source>
</evidence>
<dbReference type="GO" id="GO:1903259">
    <property type="term" value="P:exon-exon junction complex disassembly"/>
    <property type="evidence" value="ECO:0007669"/>
    <property type="project" value="InterPro"/>
</dbReference>
<evidence type="ECO:0000256" key="1">
    <source>
        <dbReference type="SAM" id="MobiDB-lite"/>
    </source>
</evidence>
<evidence type="ECO:0000313" key="4">
    <source>
        <dbReference type="Proteomes" id="UP000244811"/>
    </source>
</evidence>
<gene>
    <name evidence="3" type="ORF">MACK_001860</name>
</gene>
<organism evidence="3 4">
    <name type="scientific">Theileria orientalis</name>
    <dbReference type="NCBI Taxonomy" id="68886"/>
    <lineage>
        <taxon>Eukaryota</taxon>
        <taxon>Sar</taxon>
        <taxon>Alveolata</taxon>
        <taxon>Apicomplexa</taxon>
        <taxon>Aconoidasida</taxon>
        <taxon>Piroplasmida</taxon>
        <taxon>Theileriidae</taxon>
        <taxon>Theileria</taxon>
    </lineage>
</organism>
<feature type="compositionally biased region" description="Low complexity" evidence="1">
    <location>
        <begin position="142"/>
        <end position="159"/>
    </location>
</feature>
<dbReference type="Proteomes" id="UP000244811">
    <property type="component" value="Chromosome 3"/>
</dbReference>
<dbReference type="GO" id="GO:0035145">
    <property type="term" value="C:exon-exon junction complex"/>
    <property type="evidence" value="ECO:0007669"/>
    <property type="project" value="TreeGrafter"/>
</dbReference>
<evidence type="ECO:0000313" key="3">
    <source>
        <dbReference type="EMBL" id="UKK01047.2"/>
    </source>
</evidence>
<feature type="domain" description="WIBG Mago-binding" evidence="2">
    <location>
        <begin position="35"/>
        <end position="61"/>
    </location>
</feature>
<dbReference type="InterPro" id="IPR036348">
    <property type="entry name" value="WIBG_N_sf"/>
</dbReference>
<name>A0A976MAT8_THEOR</name>
<accession>A0A976MAT8</accession>
<protein>
    <submittedName>
        <fullName evidence="3">Exon junction complex protein</fullName>
    </submittedName>
</protein>
<reference evidence="3" key="1">
    <citation type="submission" date="2022-07" db="EMBL/GenBank/DDBJ databases">
        <title>Evaluation of T. orientalis genome assembly methods using nanopore sequencing and analysis of variation between genomes.</title>
        <authorList>
            <person name="Yam J."/>
            <person name="Micallef M.L."/>
            <person name="Liu M."/>
            <person name="Djordjevic S.P."/>
            <person name="Bogema D.R."/>
            <person name="Jenkins C."/>
        </authorList>
    </citation>
    <scope>NUCLEOTIDE SEQUENCE</scope>
    <source>
        <strain evidence="3">Goon Nure</strain>
    </source>
</reference>
<dbReference type="InterPro" id="IPR039333">
    <property type="entry name" value="PYM1"/>
</dbReference>